<dbReference type="Pfam" id="PF13086">
    <property type="entry name" value="AAA_11"/>
    <property type="match status" value="1"/>
</dbReference>
<dbReference type="InterPro" id="IPR041677">
    <property type="entry name" value="DNA2/NAM7_AAA_11"/>
</dbReference>
<reference evidence="10" key="1">
    <citation type="submission" date="2022-11" db="UniProtKB">
        <authorList>
            <consortium name="WormBaseParasite"/>
        </authorList>
    </citation>
    <scope>IDENTIFICATION</scope>
</reference>
<feature type="compositionally biased region" description="Pro residues" evidence="6">
    <location>
        <begin position="1005"/>
        <end position="1021"/>
    </location>
</feature>
<evidence type="ECO:0000313" key="10">
    <source>
        <dbReference type="WBParaSite" id="PSAMB.scaffold466size50218.g5977.t1"/>
    </source>
</evidence>
<dbReference type="CDD" id="cd18808">
    <property type="entry name" value="SF1_C_Upf1"/>
    <property type="match status" value="1"/>
</dbReference>
<organism evidence="9 10">
    <name type="scientific">Plectus sambesii</name>
    <dbReference type="NCBI Taxonomy" id="2011161"/>
    <lineage>
        <taxon>Eukaryota</taxon>
        <taxon>Metazoa</taxon>
        <taxon>Ecdysozoa</taxon>
        <taxon>Nematoda</taxon>
        <taxon>Chromadorea</taxon>
        <taxon>Plectida</taxon>
        <taxon>Plectina</taxon>
        <taxon>Plectoidea</taxon>
        <taxon>Plectidae</taxon>
        <taxon>Plectus</taxon>
    </lineage>
</organism>
<sequence length="1232" mass="136496">MSLTSRIDSQRVNFVERYKRPIVYEVEHIIPAYANLSRTGMRRGVDWDPRFEKIRLDYKTLDEEKVSHPASEWALGDQVAVEVIALSNRQARKLLDQQTATTSECSWSSSTTAGQDLVWTVKQYSRGELRERKTSVVGVVYAIYRNAGQGSSTSPQQQPFVSCRLFVAETVMSPQLFRSAFCDTSEADFLAEGELIYVDLALKEDLPNTKPAKKQDDEEESDNDEDDNGDLTGPLYYVLRAKRFTDVQKVAMLQPGSIEVVASPEYLATHYRKAAAAVLQAQYLTTRKETPRQLIWVDANWTKTTAPLIGVFTYAPDDVEIEGGQQRPKWRAGGIVRMGVLVDEGPNVKNIDCSIIRVDEANPQVMKIHFVVELAGALALIKMKKPHLPTRVRCSLETKNVLAKEGRKFFQKEDKIKCFYVPTRSECYNKIFGQFTGNMVVDRTPPSPNQVATFTWPSIRANDPVMPDAGQRAVGYAALHRRDPFIVCQSPAGSGKSSLLAHLALSVVTQARREAARRRGDDPPVPPTRVALLAPTNRAADALAEALSRLNADPSIRVTRLYSKHAEATTPPHLFDLAAHHHLNNMKELCEKELTELENRACRKYDQVVSELRDVELNVVNSSQALRNATYAAGKSETLRQFKPLVEDIYWHRYSPSIIICTLSAFQNAPFPMGYASHVYFDEASLAVQYSTMMCLARLSPRTARQVIFVGDIRQLCPQVDRLTGDSSLVAVGGVLDGFDTRHCSPSTFHLSTNYRSHPVMVDMFTELTYQHDKIKLIAGAPIKRRSAVVDRMPMACEAGPICAINVEGREAASGGTSLSNRAEAEAAATLVRALLTVGMKTEDIVVISMYETQRRLIGYTLEREGVRGINVFNVDKAQGSEAEVVILSLVRASGGVSGGDREASERARLGFISSPRRSLVALSRARSALFVLAHFDTVRQSDYWTSFLEYVNKIDAIAPPNYIPALQWHMKDLAACPIDWWYGWDGRFAAPPRPRPGRDRQLSPPWPHLQPISVPPPPPCQFGRRTPPSQHQAKRQPRGRGYAVYRNQTPPRPGSPLPQAGPSGIQATKRAEPPQEEAPDSPETTEAPYNKELVVEWLKDSSNPHVTPLTHSLALGNESGQSSVSSCEMRSASTVGWPSAPQYAEGMDVDEESPTKNETRAKSPGRARSGLASAFQSPAEGDSWSAGTSFVDDAIRRADAATADAKETEETIRTALRRAAPPSEPCGWPEL</sequence>
<name>A0A914WN94_9BILA</name>
<dbReference type="Gene3D" id="3.40.50.300">
    <property type="entry name" value="P-loop containing nucleotide triphosphate hydrolases"/>
    <property type="match status" value="2"/>
</dbReference>
<keyword evidence="4" id="KW-0347">Helicase</keyword>
<dbReference type="GO" id="GO:0005524">
    <property type="term" value="F:ATP binding"/>
    <property type="evidence" value="ECO:0007669"/>
    <property type="project" value="UniProtKB-KW"/>
</dbReference>
<feature type="region of interest" description="Disordered" evidence="6">
    <location>
        <begin position="993"/>
        <end position="1188"/>
    </location>
</feature>
<evidence type="ECO:0000256" key="1">
    <source>
        <dbReference type="ARBA" id="ARBA00007913"/>
    </source>
</evidence>
<comment type="similarity">
    <text evidence="1">Belongs to the DNA2/NAM7 helicase family.</text>
</comment>
<feature type="domain" description="DNA2/NAM7 helicase-like C-terminal" evidence="8">
    <location>
        <begin position="747"/>
        <end position="935"/>
    </location>
</feature>
<dbReference type="Pfam" id="PF13087">
    <property type="entry name" value="AAA_12"/>
    <property type="match status" value="1"/>
</dbReference>
<evidence type="ECO:0000256" key="3">
    <source>
        <dbReference type="ARBA" id="ARBA00022801"/>
    </source>
</evidence>
<dbReference type="GO" id="GO:0016787">
    <property type="term" value="F:hydrolase activity"/>
    <property type="evidence" value="ECO:0007669"/>
    <property type="project" value="UniProtKB-KW"/>
</dbReference>
<evidence type="ECO:0000313" key="9">
    <source>
        <dbReference type="Proteomes" id="UP000887566"/>
    </source>
</evidence>
<feature type="compositionally biased region" description="Basic and acidic residues" evidence="6">
    <location>
        <begin position="1201"/>
        <end position="1213"/>
    </location>
</feature>
<proteinExistence type="inferred from homology"/>
<feature type="region of interest" description="Disordered" evidence="6">
    <location>
        <begin position="1201"/>
        <end position="1232"/>
    </location>
</feature>
<dbReference type="InterPro" id="IPR041679">
    <property type="entry name" value="DNA2/NAM7-like_C"/>
</dbReference>
<evidence type="ECO:0000256" key="2">
    <source>
        <dbReference type="ARBA" id="ARBA00022741"/>
    </source>
</evidence>
<feature type="compositionally biased region" description="Acidic residues" evidence="6">
    <location>
        <begin position="217"/>
        <end position="229"/>
    </location>
</feature>
<protein>
    <submittedName>
        <fullName evidence="10">Uncharacterized protein</fullName>
    </submittedName>
</protein>
<keyword evidence="2" id="KW-0547">Nucleotide-binding</keyword>
<keyword evidence="9" id="KW-1185">Reference proteome</keyword>
<dbReference type="PANTHER" id="PTHR43788">
    <property type="entry name" value="DNA2/NAM7 HELICASE FAMILY MEMBER"/>
    <property type="match status" value="1"/>
</dbReference>
<evidence type="ECO:0000259" key="7">
    <source>
        <dbReference type="Pfam" id="PF13086"/>
    </source>
</evidence>
<keyword evidence="3" id="KW-0378">Hydrolase</keyword>
<dbReference type="WBParaSite" id="PSAMB.scaffold466size50218.g5977.t1">
    <property type="protein sequence ID" value="PSAMB.scaffold466size50218.g5977.t1"/>
    <property type="gene ID" value="PSAMB.scaffold466size50218.g5977"/>
</dbReference>
<evidence type="ECO:0000259" key="8">
    <source>
        <dbReference type="Pfam" id="PF13087"/>
    </source>
</evidence>
<dbReference type="InterPro" id="IPR047187">
    <property type="entry name" value="SF1_C_Upf1"/>
</dbReference>
<feature type="domain" description="DNA2/NAM7 helicase helicase" evidence="7">
    <location>
        <begin position="471"/>
        <end position="720"/>
    </location>
</feature>
<feature type="compositionally biased region" description="Polar residues" evidence="6">
    <location>
        <begin position="1119"/>
        <end position="1137"/>
    </location>
</feature>
<evidence type="ECO:0000256" key="6">
    <source>
        <dbReference type="SAM" id="MobiDB-lite"/>
    </source>
</evidence>
<evidence type="ECO:0000256" key="5">
    <source>
        <dbReference type="ARBA" id="ARBA00022840"/>
    </source>
</evidence>
<dbReference type="SUPFAM" id="SSF52540">
    <property type="entry name" value="P-loop containing nucleoside triphosphate hydrolases"/>
    <property type="match status" value="1"/>
</dbReference>
<dbReference type="PANTHER" id="PTHR43788:SF16">
    <property type="entry name" value="HELICASE WITH ZINC FINGER 2"/>
    <property type="match status" value="1"/>
</dbReference>
<accession>A0A914WN94</accession>
<dbReference type="GO" id="GO:0043139">
    <property type="term" value="F:5'-3' DNA helicase activity"/>
    <property type="evidence" value="ECO:0007669"/>
    <property type="project" value="TreeGrafter"/>
</dbReference>
<dbReference type="Proteomes" id="UP000887566">
    <property type="component" value="Unplaced"/>
</dbReference>
<evidence type="ECO:0000256" key="4">
    <source>
        <dbReference type="ARBA" id="ARBA00022806"/>
    </source>
</evidence>
<dbReference type="AlphaFoldDB" id="A0A914WN94"/>
<keyword evidence="5" id="KW-0067">ATP-binding</keyword>
<dbReference type="InterPro" id="IPR050534">
    <property type="entry name" value="Coronavir_polyprotein_1ab"/>
</dbReference>
<feature type="region of interest" description="Disordered" evidence="6">
    <location>
        <begin position="208"/>
        <end position="231"/>
    </location>
</feature>
<dbReference type="InterPro" id="IPR027417">
    <property type="entry name" value="P-loop_NTPase"/>
</dbReference>